<evidence type="ECO:0000313" key="12">
    <source>
        <dbReference type="Proteomes" id="UP000663838"/>
    </source>
</evidence>
<dbReference type="InterPro" id="IPR023211">
    <property type="entry name" value="DNA_pol_palm_dom_sf"/>
</dbReference>
<feature type="compositionally biased region" description="Pro residues" evidence="9">
    <location>
        <begin position="21"/>
        <end position="45"/>
    </location>
</feature>
<dbReference type="Gene3D" id="3.40.960.10">
    <property type="entry name" value="VSR Endonuclease"/>
    <property type="match status" value="1"/>
</dbReference>
<evidence type="ECO:0000256" key="1">
    <source>
        <dbReference type="ARBA" id="ARBA00005755"/>
    </source>
</evidence>
<evidence type="ECO:0000313" key="11">
    <source>
        <dbReference type="EMBL" id="CAF4826172.1"/>
    </source>
</evidence>
<sequence>MATAVSRMDNEYTPAPVNIHVPPPTYNPTPIPPRYTIHPTPPMLAPRPQHRGKTLRHTDTNIPLPSSHPSPHHTSSHKRPRSNEAASEQEAKKKKKDHKNEEALQIERQYFEALFNGAKYIDRIISQNKNYIIIELLTNINNNFKILNYNYMITFYEEENSDNPFKIINYLSNIFREINIRLENIIVKLGLDSVCQVTLSSSSYVCIESDFNRFKRSILEELVNNLIQSTQSNAFLKFDDLKISIKFILNIQGHNFQINESYKSAFVTWVLKTYPNSKSCGFISLAHGLYKFRRKNAEIIGYRPHEVFGLAKEIATSTGFPFEMPMSPDDLVLSGTLYGLRVIIKIKDSTHDCQKIKCGICYVTYKGGEEHQCMIAKVSNKQAPKTFKNIYIYYDIETHSLPLTHEVEPFVICVNTVCNSCSAFEDIENDCEICGKRIIRFVFEENETKPVVQQFIDYLLNLSKKYPKYKLYPTAHNGSKFDGLFILKYVLVNGMQLLNKAPLKRGNKLLTLNIAENIEFKDSILYLNGISLKRFPETFNLKLSSDDSTLLKKGYYPYDFVTKETLGYDSTSPPPDKYFNFDKMDVNEKEEFLKWKTSKKKYNLMTETITYCDLDVLILRKGVEVFRKTFLNDFDTCIFRQAHTAASLTFHIYRKIFMPENTIPIIDSKPPSKHSLVSLEYIAWKQHQLHDSNLVIQTARTNLSEIKVIINGQHFKVDGFLPPHEITDKDGNIIKKRGTCYEFNGCFFKAHRCFLSPNPIDFRGVPSYTRKERQEKKEKLISTLYNVERVWECEWQREKECNVELQRFLQHRCRTFKEQALNVRDGLCGGRTEAFVLKWTQTDMNERVHYIDFVSLYPYIQFTYDMPCGRSRRLIGEQIPPIDELITKIDKEYIGMISCTVLPPKGLLYPVLPYKTKQKNKESKLLFILCRTCGENQINECVHDINERSLSSVWTTPELAYALDQGYTLLEVYEVLAFEKKEPIFKEFTRTFFKLKAMSEGCENPDDLDDLLKYFEERGIPLEREKINKNAARRMIMKLLNNCLWGKFCENPNNYTHHELVKTPQELWHFLNSDEFIVKDITCSADRALIKYAKTAEAAPCKRAVNVVIGSFVTCYARLHLLKLMNKLKGRIYYVDTDSCIYMSRGDYEPPLTKYGFLGELSDELRSYGKGSFCSAFVCLGPKTYSLKIQTPLGDGQGFKTSFLIKCKGFSVNPNTQNIITFDNYLRLLDEEIDRIAVPTKNFRAFPQGGVGISDSVKYLSKEESRFEKLQSELYRIIKSNEHENIKKIAYSQILNQLLEEQKYLNAPTHVEIIKNTVPASASAATGTVPAGTVLPTGTVPAGTVLPPPGTGVVGRPTGGGVKRLSKELKEYNLSSTEMVNAQRLLNELKNNRGVNWGVDGRNIKFFNTALDPNLKILDMIVDNVKNKDNDDSISTRSRKLNIKRNFLTTFLNQNTNTVPYRAIKSDGAKKKKKEEEDGRWDGKPGSFGGLKRLHDSLPKHIKKKDVESFLRSDDSYTLHKNARKRFPTPRTITYARNNIWQLDLGDLTRFSTYNSNYRYILFAIDTFSRYVFARPLKSKNAEEVAENLNDIFIKSRQLPGLIWTDAGLEFHNKIMKNMLDSYGIHLYTTYQPNKASMVERYIRSFKERLMRYLTFTKSYKYIHVLDKFISSYNSTVHRSTGRKPIDVQGQKHVALKRKRKLIKFKIGHRVRINRIKPVFTKGADQSWSSEIFLIHKVINNRDVALYILKDLNGEILRGAFVNEELQLIN</sequence>
<accession>A0A821QJU8</accession>
<dbReference type="Gene3D" id="3.90.1600.10">
    <property type="entry name" value="Palm domain of DNA polymerase"/>
    <property type="match status" value="1"/>
</dbReference>
<dbReference type="GO" id="GO:0015074">
    <property type="term" value="P:DNA integration"/>
    <property type="evidence" value="ECO:0007669"/>
    <property type="project" value="InterPro"/>
</dbReference>
<keyword evidence="4" id="KW-0548">Nucleotidyltransferase</keyword>
<dbReference type="Pfam" id="PF00665">
    <property type="entry name" value="rve"/>
    <property type="match status" value="1"/>
</dbReference>
<proteinExistence type="inferred from homology"/>
<dbReference type="SUPFAM" id="SSF56672">
    <property type="entry name" value="DNA/RNA polymerases"/>
    <property type="match status" value="1"/>
</dbReference>
<organism evidence="11 12">
    <name type="scientific">Rotaria socialis</name>
    <dbReference type="NCBI Taxonomy" id="392032"/>
    <lineage>
        <taxon>Eukaryota</taxon>
        <taxon>Metazoa</taxon>
        <taxon>Spiralia</taxon>
        <taxon>Gnathifera</taxon>
        <taxon>Rotifera</taxon>
        <taxon>Eurotatoria</taxon>
        <taxon>Bdelloidea</taxon>
        <taxon>Philodinida</taxon>
        <taxon>Philodinidae</taxon>
        <taxon>Rotaria</taxon>
    </lineage>
</organism>
<dbReference type="EMBL" id="CAJOBS010002618">
    <property type="protein sequence ID" value="CAF4826172.1"/>
    <property type="molecule type" value="Genomic_DNA"/>
</dbReference>
<dbReference type="GO" id="GO:0003887">
    <property type="term" value="F:DNA-directed DNA polymerase activity"/>
    <property type="evidence" value="ECO:0007669"/>
    <property type="project" value="UniProtKB-KW"/>
</dbReference>
<feature type="domain" description="Integrase catalytic" evidence="10">
    <location>
        <begin position="1526"/>
        <end position="1693"/>
    </location>
</feature>
<name>A0A821QJU8_9BILA</name>
<comment type="similarity">
    <text evidence="1">Belongs to the DNA polymerase type-B family.</text>
</comment>
<gene>
    <name evidence="11" type="ORF">TOA249_LOCUS24918</name>
</gene>
<keyword evidence="7" id="KW-0238">DNA-binding</keyword>
<protein>
    <recommendedName>
        <fullName evidence="2">DNA-directed DNA polymerase</fullName>
        <ecNumber evidence="2">2.7.7.7</ecNumber>
    </recommendedName>
</protein>
<dbReference type="InterPro" id="IPR004868">
    <property type="entry name" value="DNA-dir_DNA_pol_B_mt/vir"/>
</dbReference>
<comment type="caution">
    <text evidence="11">The sequence shown here is derived from an EMBL/GenBank/DDBJ whole genome shotgun (WGS) entry which is preliminary data.</text>
</comment>
<dbReference type="PROSITE" id="PS50994">
    <property type="entry name" value="INTEGRASE"/>
    <property type="match status" value="1"/>
</dbReference>
<dbReference type="InterPro" id="IPR012337">
    <property type="entry name" value="RNaseH-like_sf"/>
</dbReference>
<feature type="region of interest" description="Disordered" evidence="9">
    <location>
        <begin position="1"/>
        <end position="101"/>
    </location>
</feature>
<dbReference type="GO" id="GO:0000166">
    <property type="term" value="F:nucleotide binding"/>
    <property type="evidence" value="ECO:0007669"/>
    <property type="project" value="InterPro"/>
</dbReference>
<evidence type="ECO:0000256" key="8">
    <source>
        <dbReference type="ARBA" id="ARBA00049244"/>
    </source>
</evidence>
<dbReference type="EC" id="2.7.7.7" evidence="2"/>
<evidence type="ECO:0000256" key="9">
    <source>
        <dbReference type="SAM" id="MobiDB-lite"/>
    </source>
</evidence>
<dbReference type="PANTHER" id="PTHR33568:SF3">
    <property type="entry name" value="DNA-DIRECTED DNA POLYMERASE"/>
    <property type="match status" value="1"/>
</dbReference>
<dbReference type="PANTHER" id="PTHR33568">
    <property type="entry name" value="DNA POLYMERASE"/>
    <property type="match status" value="1"/>
</dbReference>
<dbReference type="InterPro" id="IPR043502">
    <property type="entry name" value="DNA/RNA_pol_sf"/>
</dbReference>
<feature type="region of interest" description="Disordered" evidence="9">
    <location>
        <begin position="1340"/>
        <end position="1360"/>
    </location>
</feature>
<feature type="compositionally biased region" description="Basic residues" evidence="9">
    <location>
        <begin position="70"/>
        <end position="80"/>
    </location>
</feature>
<dbReference type="SUPFAM" id="SSF53098">
    <property type="entry name" value="Ribonuclease H-like"/>
    <property type="match status" value="2"/>
</dbReference>
<evidence type="ECO:0000256" key="5">
    <source>
        <dbReference type="ARBA" id="ARBA00022705"/>
    </source>
</evidence>
<feature type="compositionally biased region" description="Basic and acidic residues" evidence="9">
    <location>
        <begin position="1466"/>
        <end position="1483"/>
    </location>
</feature>
<dbReference type="GO" id="GO:0006260">
    <property type="term" value="P:DNA replication"/>
    <property type="evidence" value="ECO:0007669"/>
    <property type="project" value="UniProtKB-KW"/>
</dbReference>
<comment type="catalytic activity">
    <reaction evidence="8">
        <text>DNA(n) + a 2'-deoxyribonucleoside 5'-triphosphate = DNA(n+1) + diphosphate</text>
        <dbReference type="Rhea" id="RHEA:22508"/>
        <dbReference type="Rhea" id="RHEA-COMP:17339"/>
        <dbReference type="Rhea" id="RHEA-COMP:17340"/>
        <dbReference type="ChEBI" id="CHEBI:33019"/>
        <dbReference type="ChEBI" id="CHEBI:61560"/>
        <dbReference type="ChEBI" id="CHEBI:173112"/>
        <dbReference type="EC" id="2.7.7.7"/>
    </reaction>
</comment>
<evidence type="ECO:0000256" key="7">
    <source>
        <dbReference type="ARBA" id="ARBA00023125"/>
    </source>
</evidence>
<evidence type="ECO:0000259" key="10">
    <source>
        <dbReference type="PROSITE" id="PS50994"/>
    </source>
</evidence>
<dbReference type="Proteomes" id="UP000663838">
    <property type="component" value="Unassembled WGS sequence"/>
</dbReference>
<feature type="region of interest" description="Disordered" evidence="9">
    <location>
        <begin position="1466"/>
        <end position="1486"/>
    </location>
</feature>
<dbReference type="InterPro" id="IPR036397">
    <property type="entry name" value="RNaseH_sf"/>
</dbReference>
<reference evidence="11" key="1">
    <citation type="submission" date="2021-02" db="EMBL/GenBank/DDBJ databases">
        <authorList>
            <person name="Nowell W R."/>
        </authorList>
    </citation>
    <scope>NUCLEOTIDE SEQUENCE</scope>
</reference>
<dbReference type="Gene3D" id="3.30.420.10">
    <property type="entry name" value="Ribonuclease H-like superfamily/Ribonuclease H"/>
    <property type="match status" value="2"/>
</dbReference>
<keyword evidence="5" id="KW-0235">DNA replication</keyword>
<dbReference type="InterPro" id="IPR001584">
    <property type="entry name" value="Integrase_cat-core"/>
</dbReference>
<dbReference type="Pfam" id="PF03175">
    <property type="entry name" value="DNA_pol_B_2"/>
    <property type="match status" value="2"/>
</dbReference>
<dbReference type="GO" id="GO:0003677">
    <property type="term" value="F:DNA binding"/>
    <property type="evidence" value="ECO:0007669"/>
    <property type="project" value="UniProtKB-KW"/>
</dbReference>
<evidence type="ECO:0000256" key="6">
    <source>
        <dbReference type="ARBA" id="ARBA00022932"/>
    </source>
</evidence>
<keyword evidence="3" id="KW-0808">Transferase</keyword>
<evidence type="ECO:0000256" key="3">
    <source>
        <dbReference type="ARBA" id="ARBA00022679"/>
    </source>
</evidence>
<keyword evidence="6" id="KW-0239">DNA-directed DNA polymerase</keyword>
<evidence type="ECO:0000256" key="4">
    <source>
        <dbReference type="ARBA" id="ARBA00022695"/>
    </source>
</evidence>
<evidence type="ECO:0000256" key="2">
    <source>
        <dbReference type="ARBA" id="ARBA00012417"/>
    </source>
</evidence>